<name>A0A8X8WJM9_SALSN</name>
<evidence type="ECO:0000256" key="2">
    <source>
        <dbReference type="PROSITE-ProRule" id="PRU00191"/>
    </source>
</evidence>
<evidence type="ECO:0000256" key="1">
    <source>
        <dbReference type="ARBA" id="ARBA00022999"/>
    </source>
</evidence>
<dbReference type="SUPFAM" id="SSF55550">
    <property type="entry name" value="SH2 domain"/>
    <property type="match status" value="1"/>
</dbReference>
<dbReference type="OrthoDB" id="10263919at2759"/>
<proteinExistence type="predicted"/>
<dbReference type="PROSITE" id="PS50001">
    <property type="entry name" value="SH2"/>
    <property type="match status" value="1"/>
</dbReference>
<feature type="compositionally biased region" description="Polar residues" evidence="3">
    <location>
        <begin position="440"/>
        <end position="457"/>
    </location>
</feature>
<dbReference type="GO" id="GO:0007165">
    <property type="term" value="P:signal transduction"/>
    <property type="evidence" value="ECO:0007669"/>
    <property type="project" value="InterPro"/>
</dbReference>
<gene>
    <name evidence="5" type="ORF">SASPL_141722</name>
</gene>
<dbReference type="InterPro" id="IPR001217">
    <property type="entry name" value="STAT"/>
</dbReference>
<comment type="caution">
    <text evidence="5">The sequence shown here is derived from an EMBL/GenBank/DDBJ whole genome shotgun (WGS) entry which is preliminary data.</text>
</comment>
<dbReference type="GO" id="GO:0003700">
    <property type="term" value="F:DNA-binding transcription factor activity"/>
    <property type="evidence" value="ECO:0007669"/>
    <property type="project" value="InterPro"/>
</dbReference>
<dbReference type="Gene3D" id="3.30.505.10">
    <property type="entry name" value="SH2 domain"/>
    <property type="match status" value="1"/>
</dbReference>
<evidence type="ECO:0000313" key="5">
    <source>
        <dbReference type="EMBL" id="KAG6395599.1"/>
    </source>
</evidence>
<accession>A0A8X8WJM9</accession>
<dbReference type="AlphaFoldDB" id="A0A8X8WJM9"/>
<dbReference type="PANTHER" id="PTHR11801">
    <property type="entry name" value="SIGNAL TRANSDUCER AND ACTIVATOR OF TRANSCRIPTION"/>
    <property type="match status" value="1"/>
</dbReference>
<evidence type="ECO:0000259" key="4">
    <source>
        <dbReference type="PROSITE" id="PS50001"/>
    </source>
</evidence>
<dbReference type="EMBL" id="PNBA02000016">
    <property type="protein sequence ID" value="KAG6395599.1"/>
    <property type="molecule type" value="Genomic_DNA"/>
</dbReference>
<feature type="region of interest" description="Disordered" evidence="3">
    <location>
        <begin position="434"/>
        <end position="460"/>
    </location>
</feature>
<dbReference type="Proteomes" id="UP000298416">
    <property type="component" value="Unassembled WGS sequence"/>
</dbReference>
<keyword evidence="1 2" id="KW-0727">SH2 domain</keyword>
<organism evidence="5">
    <name type="scientific">Salvia splendens</name>
    <name type="common">Scarlet sage</name>
    <dbReference type="NCBI Taxonomy" id="180675"/>
    <lineage>
        <taxon>Eukaryota</taxon>
        <taxon>Viridiplantae</taxon>
        <taxon>Streptophyta</taxon>
        <taxon>Embryophyta</taxon>
        <taxon>Tracheophyta</taxon>
        <taxon>Spermatophyta</taxon>
        <taxon>Magnoliopsida</taxon>
        <taxon>eudicotyledons</taxon>
        <taxon>Gunneridae</taxon>
        <taxon>Pentapetalae</taxon>
        <taxon>asterids</taxon>
        <taxon>lamiids</taxon>
        <taxon>Lamiales</taxon>
        <taxon>Lamiaceae</taxon>
        <taxon>Nepetoideae</taxon>
        <taxon>Mentheae</taxon>
        <taxon>Salviinae</taxon>
        <taxon>Salvia</taxon>
        <taxon>Salvia subgen. Calosphace</taxon>
        <taxon>core Calosphace</taxon>
    </lineage>
</organism>
<evidence type="ECO:0000256" key="3">
    <source>
        <dbReference type="SAM" id="MobiDB-lite"/>
    </source>
</evidence>
<dbReference type="InterPro" id="IPR036860">
    <property type="entry name" value="SH2_dom_sf"/>
</dbReference>
<dbReference type="InterPro" id="IPR000980">
    <property type="entry name" value="SH2"/>
</dbReference>
<feature type="domain" description="SH2" evidence="4">
    <location>
        <begin position="619"/>
        <end position="676"/>
    </location>
</feature>
<protein>
    <recommendedName>
        <fullName evidence="4">SH2 domain-containing protein</fullName>
    </recommendedName>
</protein>
<sequence>MSDFSGTEERDYVSLRNLKVDFRREDDGEVGDGCFALCFWIYIDHCASFPSSVLIQKHPDVACNPPFLYLDDKKKMKLFPLLCMYKEALNPENPIPLTDVPCISTETEFPMKKWVHVGCEVSRDLMRLHVDGEIVGVNPLTCSINKDLHEEGLKNICLACPDENKDKLYGYVHGLGVLFREPSIKNHYVKDPPLRLTIDHSSALEIEEGSDSVWSIVGGKASCRRIFSLDVVLLDAFGGPVSKELEAVASLLYADNGVPVENTTDAKSPLLINCDGIEYASHERPCKLINGRASFKLKISQLSSKCDNRLFQIKFNVPRLGNYPFLETLSMPIRCVSRGRSARTASITLRKSSSRTYYGNGCESPSPDDGSMQLITNIVREAKPSPSSKRIKLGQDMPFAMFKEEVRQSNKVHHSRAWTANQGNAHARSMKLKPEDHCGTENNSCASDNSEATNSDPRSVLSVPSPISDLIIFKYCLGGPAEKCHLLKEIAIPATEEQLADFANQVSLFSGCLHHRHQIKMAKRLVEEGIQVWTSVSGNNHHVLWENLVFIINEQFMKIACSTRPLMEQDLECLRRIAGCRDVVMQEDFERMWSWLFPVAFTLSQSAVNAMWDSLPPTWIEGFITKEEAESTLQGPGGLQDPGTFLLRFPTSRSWPHPDAGNLVVTYVESDYIIRHRLLSFDFIHSSPSKETTLQDLLLHEPKLSRLGRVVRSE</sequence>
<reference evidence="5" key="2">
    <citation type="submission" date="2020-08" db="EMBL/GenBank/DDBJ databases">
        <title>Plant Genome Project.</title>
        <authorList>
            <person name="Zhang R.-G."/>
        </authorList>
    </citation>
    <scope>NUCLEOTIDE SEQUENCE</scope>
    <source>
        <strain evidence="5">Huo1</strain>
        <tissue evidence="5">Leaf</tissue>
    </source>
</reference>
<keyword evidence="6" id="KW-1185">Reference proteome</keyword>
<reference evidence="5" key="1">
    <citation type="submission" date="2018-01" db="EMBL/GenBank/DDBJ databases">
        <authorList>
            <person name="Mao J.F."/>
        </authorList>
    </citation>
    <scope>NUCLEOTIDE SEQUENCE</scope>
    <source>
        <strain evidence="5">Huo1</strain>
        <tissue evidence="5">Leaf</tissue>
    </source>
</reference>
<evidence type="ECO:0000313" key="6">
    <source>
        <dbReference type="Proteomes" id="UP000298416"/>
    </source>
</evidence>